<dbReference type="RefSeq" id="WP_120192959.1">
    <property type="nucleotide sequence ID" value="NZ_RAPK01000008.1"/>
</dbReference>
<dbReference type="EMBL" id="RAPK01000008">
    <property type="protein sequence ID" value="RKD73469.1"/>
    <property type="molecule type" value="Genomic_DNA"/>
</dbReference>
<evidence type="ECO:0000259" key="4">
    <source>
        <dbReference type="PROSITE" id="PS50949"/>
    </source>
</evidence>
<dbReference type="Pfam" id="PF07729">
    <property type="entry name" value="FCD"/>
    <property type="match status" value="1"/>
</dbReference>
<dbReference type="AlphaFoldDB" id="A0A419V4M8"/>
<keyword evidence="3" id="KW-0804">Transcription</keyword>
<accession>A0A419V4M8</accession>
<feature type="domain" description="HTH gntR-type" evidence="4">
    <location>
        <begin position="9"/>
        <end position="77"/>
    </location>
</feature>
<keyword evidence="2" id="KW-0238">DNA-binding</keyword>
<dbReference type="Pfam" id="PF00392">
    <property type="entry name" value="GntR"/>
    <property type="match status" value="1"/>
</dbReference>
<evidence type="ECO:0000256" key="3">
    <source>
        <dbReference type="ARBA" id="ARBA00023163"/>
    </source>
</evidence>
<proteinExistence type="predicted"/>
<dbReference type="Gene3D" id="1.10.10.10">
    <property type="entry name" value="Winged helix-like DNA-binding domain superfamily/Winged helix DNA-binding domain"/>
    <property type="match status" value="1"/>
</dbReference>
<dbReference type="InterPro" id="IPR008920">
    <property type="entry name" value="TF_FadR/GntR_C"/>
</dbReference>
<reference evidence="5 6" key="1">
    <citation type="submission" date="2018-09" db="EMBL/GenBank/DDBJ databases">
        <title>Genomic Encyclopedia of Archaeal and Bacterial Type Strains, Phase II (KMG-II): from individual species to whole genera.</title>
        <authorList>
            <person name="Goeker M."/>
        </authorList>
    </citation>
    <scope>NUCLEOTIDE SEQUENCE [LARGE SCALE GENOMIC DNA]</scope>
    <source>
        <strain evidence="5 6">DSM 17008</strain>
    </source>
</reference>
<dbReference type="GO" id="GO:0003677">
    <property type="term" value="F:DNA binding"/>
    <property type="evidence" value="ECO:0007669"/>
    <property type="project" value="UniProtKB-KW"/>
</dbReference>
<dbReference type="SUPFAM" id="SSF46785">
    <property type="entry name" value="Winged helix' DNA-binding domain"/>
    <property type="match status" value="1"/>
</dbReference>
<dbReference type="OrthoDB" id="9782299at2"/>
<dbReference type="InterPro" id="IPR011711">
    <property type="entry name" value="GntR_C"/>
</dbReference>
<dbReference type="SUPFAM" id="SSF48008">
    <property type="entry name" value="GntR ligand-binding domain-like"/>
    <property type="match status" value="1"/>
</dbReference>
<dbReference type="InterPro" id="IPR036390">
    <property type="entry name" value="WH_DNA-bd_sf"/>
</dbReference>
<dbReference type="PRINTS" id="PR00035">
    <property type="entry name" value="HTHGNTR"/>
</dbReference>
<keyword evidence="1" id="KW-0805">Transcription regulation</keyword>
<evidence type="ECO:0000313" key="5">
    <source>
        <dbReference type="EMBL" id="RKD73469.1"/>
    </source>
</evidence>
<protein>
    <submittedName>
        <fullName evidence="5">GntR family transcriptional regulator</fullName>
    </submittedName>
</protein>
<dbReference type="InterPro" id="IPR000524">
    <property type="entry name" value="Tscrpt_reg_HTH_GntR"/>
</dbReference>
<dbReference type="PANTHER" id="PTHR43537">
    <property type="entry name" value="TRANSCRIPTIONAL REGULATOR, GNTR FAMILY"/>
    <property type="match status" value="1"/>
</dbReference>
<evidence type="ECO:0000313" key="6">
    <source>
        <dbReference type="Proteomes" id="UP000285120"/>
    </source>
</evidence>
<keyword evidence="6" id="KW-1185">Reference proteome</keyword>
<dbReference type="CDD" id="cd07377">
    <property type="entry name" value="WHTH_GntR"/>
    <property type="match status" value="1"/>
</dbReference>
<dbReference type="Gene3D" id="1.20.120.530">
    <property type="entry name" value="GntR ligand-binding domain-like"/>
    <property type="match status" value="1"/>
</dbReference>
<dbReference type="PROSITE" id="PS50949">
    <property type="entry name" value="HTH_GNTR"/>
    <property type="match status" value="1"/>
</dbReference>
<dbReference type="InterPro" id="IPR036388">
    <property type="entry name" value="WH-like_DNA-bd_sf"/>
</dbReference>
<organism evidence="5 6">
    <name type="scientific">Sinobaca qinghaiensis</name>
    <dbReference type="NCBI Taxonomy" id="342944"/>
    <lineage>
        <taxon>Bacteria</taxon>
        <taxon>Bacillati</taxon>
        <taxon>Bacillota</taxon>
        <taxon>Bacilli</taxon>
        <taxon>Bacillales</taxon>
        <taxon>Sporolactobacillaceae</taxon>
        <taxon>Sinobaca</taxon>
    </lineage>
</organism>
<gene>
    <name evidence="5" type="ORF">ATL39_1764</name>
</gene>
<comment type="caution">
    <text evidence="5">The sequence shown here is derived from an EMBL/GenBank/DDBJ whole genome shotgun (WGS) entry which is preliminary data.</text>
</comment>
<dbReference type="Proteomes" id="UP000285120">
    <property type="component" value="Unassembled WGS sequence"/>
</dbReference>
<dbReference type="GO" id="GO:0003700">
    <property type="term" value="F:DNA-binding transcription factor activity"/>
    <property type="evidence" value="ECO:0007669"/>
    <property type="project" value="InterPro"/>
</dbReference>
<evidence type="ECO:0000256" key="2">
    <source>
        <dbReference type="ARBA" id="ARBA00023125"/>
    </source>
</evidence>
<name>A0A419V4M8_9BACL</name>
<dbReference type="SMART" id="SM00895">
    <property type="entry name" value="FCD"/>
    <property type="match status" value="1"/>
</dbReference>
<sequence length="239" mass="26722">MEVEKVPVVHISEHVAAELETQIQTGTFKAHEKLPSVRELCDLFETGRSAVRDAISTLKGKGLVYVKKGEGTFVSPFDAAKLFHSGALLPDQQAIQELFQVRKMLETEMVKEAASYRTPEQADAVVQAAEAMETTLEPDSWELDYAFHQSIAKAAGNTILVQLMEFLSSTTKKAMIDFHLYLAAEPASSQKIIDQHAAIARFVQEADPENARRAMVDHLSFVEEKMQESILWEDKERSV</sequence>
<dbReference type="PANTHER" id="PTHR43537:SF5">
    <property type="entry name" value="UXU OPERON TRANSCRIPTIONAL REGULATOR"/>
    <property type="match status" value="1"/>
</dbReference>
<dbReference type="SMART" id="SM00345">
    <property type="entry name" value="HTH_GNTR"/>
    <property type="match status" value="1"/>
</dbReference>
<evidence type="ECO:0000256" key="1">
    <source>
        <dbReference type="ARBA" id="ARBA00023015"/>
    </source>
</evidence>